<dbReference type="STRING" id="869210.Marky_2169"/>
<gene>
    <name evidence="2" type="ordered locus">Marky_2169</name>
</gene>
<dbReference type="AlphaFoldDB" id="F2NR42"/>
<accession>F2NR42</accession>
<organism evidence="2 3">
    <name type="scientific">Marinithermus hydrothermalis (strain DSM 14884 / JCM 11576 / T1)</name>
    <dbReference type="NCBI Taxonomy" id="869210"/>
    <lineage>
        <taxon>Bacteria</taxon>
        <taxon>Thermotogati</taxon>
        <taxon>Deinococcota</taxon>
        <taxon>Deinococci</taxon>
        <taxon>Thermales</taxon>
        <taxon>Thermaceae</taxon>
        <taxon>Marinithermus</taxon>
    </lineage>
</organism>
<dbReference type="eggNOG" id="COG3387">
    <property type="taxonomic scope" value="Bacteria"/>
</dbReference>
<dbReference type="RefSeq" id="WP_013704936.1">
    <property type="nucleotide sequence ID" value="NC_015387.1"/>
</dbReference>
<feature type="domain" description="DUF547" evidence="1">
    <location>
        <begin position="105"/>
        <end position="233"/>
    </location>
</feature>
<dbReference type="InterPro" id="IPR006869">
    <property type="entry name" value="DUF547"/>
</dbReference>
<evidence type="ECO:0000259" key="1">
    <source>
        <dbReference type="Pfam" id="PF04784"/>
    </source>
</evidence>
<sequence length="310" mass="35246">MRAERRSPHFPLGGWVAFREAWLDRIAGVRPGDVLNPAVYGLEAVPALAVAAGLKRVGNRLKAEVVDASGRRVDCRRLRANPAYAELRAVWTPRLCGLDLDGLETREARTAFWINVYHTLAIDAVIAFGLERTRVRSGWDLLRFFRRAAYRVGRYRYSLEDIEHGLLRANRGSPFLPGPQFGPGDHRRRYALAAVDPRVHFTLNCGSRSCPPIGVYDPEGLDAQLEVAAASFVREEVRLDPGRRRVLLSPLFRWYLGDFGGRAGLVRFLLRYLPEGEARDWFAQNHLRLRWRFTRYDWGVNVWGAAEPVA</sequence>
<dbReference type="KEGG" id="mhd:Marky_2169"/>
<protein>
    <recommendedName>
        <fullName evidence="1">DUF547 domain-containing protein</fullName>
    </recommendedName>
</protein>
<reference evidence="2 3" key="1">
    <citation type="journal article" date="2012" name="Stand. Genomic Sci.">
        <title>Complete genome sequence of the aerobic, heterotroph Marinithermus hydrothermalis type strain (T1(T)) from a deep-sea hydrothermal vent chimney.</title>
        <authorList>
            <person name="Copeland A."/>
            <person name="Gu W."/>
            <person name="Yasawong M."/>
            <person name="Lapidus A."/>
            <person name="Lucas S."/>
            <person name="Deshpande S."/>
            <person name="Pagani I."/>
            <person name="Tapia R."/>
            <person name="Cheng J.F."/>
            <person name="Goodwin L.A."/>
            <person name="Pitluck S."/>
            <person name="Liolios K."/>
            <person name="Ivanova N."/>
            <person name="Mavromatis K."/>
            <person name="Mikhailova N."/>
            <person name="Pati A."/>
            <person name="Chen A."/>
            <person name="Palaniappan K."/>
            <person name="Land M."/>
            <person name="Pan C."/>
            <person name="Brambilla E.M."/>
            <person name="Rohde M."/>
            <person name="Tindall B.J."/>
            <person name="Sikorski J."/>
            <person name="Goker M."/>
            <person name="Detter J.C."/>
            <person name="Bristow J."/>
            <person name="Eisen J.A."/>
            <person name="Markowitz V."/>
            <person name="Hugenholtz P."/>
            <person name="Kyrpides N.C."/>
            <person name="Klenk H.P."/>
            <person name="Woyke T."/>
        </authorList>
    </citation>
    <scope>NUCLEOTIDE SEQUENCE [LARGE SCALE GENOMIC DNA]</scope>
    <source>
        <strain evidence="3">DSM 14884 / JCM 11576 / T1</strain>
    </source>
</reference>
<dbReference type="HOGENOM" id="CLU_054137_0_0_0"/>
<dbReference type="OrthoDB" id="526867at2"/>
<proteinExistence type="predicted"/>
<dbReference type="Proteomes" id="UP000007030">
    <property type="component" value="Chromosome"/>
</dbReference>
<evidence type="ECO:0000313" key="2">
    <source>
        <dbReference type="EMBL" id="AEB12891.1"/>
    </source>
</evidence>
<dbReference type="PANTHER" id="PTHR46361:SF3">
    <property type="entry name" value="ELECTRON CARRIER_ PROTEIN DISULFIDE OXIDOREDUCTASE"/>
    <property type="match status" value="1"/>
</dbReference>
<dbReference type="Pfam" id="PF04784">
    <property type="entry name" value="DUF547"/>
    <property type="match status" value="1"/>
</dbReference>
<keyword evidence="3" id="KW-1185">Reference proteome</keyword>
<evidence type="ECO:0000313" key="3">
    <source>
        <dbReference type="Proteomes" id="UP000007030"/>
    </source>
</evidence>
<dbReference type="PANTHER" id="PTHR46361">
    <property type="entry name" value="ELECTRON CARRIER/ PROTEIN DISULFIDE OXIDOREDUCTASE"/>
    <property type="match status" value="1"/>
</dbReference>
<name>F2NR42_MARHT</name>
<dbReference type="EMBL" id="CP002630">
    <property type="protein sequence ID" value="AEB12891.1"/>
    <property type="molecule type" value="Genomic_DNA"/>
</dbReference>